<dbReference type="AlphaFoldDB" id="A0A2A6BC01"/>
<keyword evidence="2" id="KW-1185">Reference proteome</keyword>
<gene>
    <name evidence="1" type="primary">WBGene00278026</name>
</gene>
<organism evidence="1 2">
    <name type="scientific">Pristionchus pacificus</name>
    <name type="common">Parasitic nematode worm</name>
    <dbReference type="NCBI Taxonomy" id="54126"/>
    <lineage>
        <taxon>Eukaryota</taxon>
        <taxon>Metazoa</taxon>
        <taxon>Ecdysozoa</taxon>
        <taxon>Nematoda</taxon>
        <taxon>Chromadorea</taxon>
        <taxon>Rhabditida</taxon>
        <taxon>Rhabditina</taxon>
        <taxon>Diplogasteromorpha</taxon>
        <taxon>Diplogasteroidea</taxon>
        <taxon>Neodiplogasteridae</taxon>
        <taxon>Pristionchus</taxon>
    </lineage>
</organism>
<proteinExistence type="predicted"/>
<dbReference type="Proteomes" id="UP000005239">
    <property type="component" value="Unassembled WGS sequence"/>
</dbReference>
<accession>A0A8R1USN4</accession>
<evidence type="ECO:0000313" key="2">
    <source>
        <dbReference type="Proteomes" id="UP000005239"/>
    </source>
</evidence>
<evidence type="ECO:0000313" key="1">
    <source>
        <dbReference type="EnsemblMetazoa" id="PPA39657.1"/>
    </source>
</evidence>
<dbReference type="EnsemblMetazoa" id="PPA39657.1">
    <property type="protein sequence ID" value="PPA39657.1"/>
    <property type="gene ID" value="WBGene00278026"/>
</dbReference>
<protein>
    <submittedName>
        <fullName evidence="1">Uncharacterized protein</fullName>
    </submittedName>
</protein>
<sequence>MTINETIEIVWLSISGIICILFVLFLMFLGCANAVIGCAIAIYQTVKRKPIQPEESWKIGLTVKWFVSQAVIGEIVELVGYSGLISHSVTECLLAV</sequence>
<name>A0A2A6BC01_PRIPA</name>
<accession>A0A2A6BC01</accession>
<reference evidence="2" key="1">
    <citation type="journal article" date="2008" name="Nat. Genet.">
        <title>The Pristionchus pacificus genome provides a unique perspective on nematode lifestyle and parasitism.</title>
        <authorList>
            <person name="Dieterich C."/>
            <person name="Clifton S.W."/>
            <person name="Schuster L.N."/>
            <person name="Chinwalla A."/>
            <person name="Delehaunty K."/>
            <person name="Dinkelacker I."/>
            <person name="Fulton L."/>
            <person name="Fulton R."/>
            <person name="Godfrey J."/>
            <person name="Minx P."/>
            <person name="Mitreva M."/>
            <person name="Roeseler W."/>
            <person name="Tian H."/>
            <person name="Witte H."/>
            <person name="Yang S.P."/>
            <person name="Wilson R.K."/>
            <person name="Sommer R.J."/>
        </authorList>
    </citation>
    <scope>NUCLEOTIDE SEQUENCE [LARGE SCALE GENOMIC DNA]</scope>
    <source>
        <strain evidence="2">PS312</strain>
    </source>
</reference>
<reference evidence="1" key="2">
    <citation type="submission" date="2022-06" db="UniProtKB">
        <authorList>
            <consortium name="EnsemblMetazoa"/>
        </authorList>
    </citation>
    <scope>IDENTIFICATION</scope>
    <source>
        <strain evidence="1">PS312</strain>
    </source>
</reference>